<dbReference type="InterPro" id="IPR058627">
    <property type="entry name" value="MdtA-like_C"/>
</dbReference>
<dbReference type="Gene3D" id="1.10.287.470">
    <property type="entry name" value="Helix hairpin bin"/>
    <property type="match status" value="1"/>
</dbReference>
<reference evidence="10 11" key="1">
    <citation type="journal article" date="2020" name="Front. Microbiol.">
        <title>Genetic Organization of the aprX-lipA2 Operon Affects the Proteolytic Potential of Pseudomonas Species in Milk.</title>
        <authorList>
            <person name="Maier C."/>
            <person name="Huptas C."/>
            <person name="von Neubeck M."/>
            <person name="Scherer S."/>
            <person name="Wenning M."/>
            <person name="Lucking G."/>
        </authorList>
    </citation>
    <scope>NUCLEOTIDE SEQUENCE [LARGE SCALE GENOMIC DNA]</scope>
    <source>
        <strain evidence="10 11">WS 4997</strain>
    </source>
</reference>
<keyword evidence="3 4" id="KW-0175">Coiled coil</keyword>
<dbReference type="InterPro" id="IPR006143">
    <property type="entry name" value="RND_pump_MFP"/>
</dbReference>
<comment type="caution">
    <text evidence="10">The sequence shown here is derived from an EMBL/GenBank/DDBJ whole genome shotgun (WGS) entry which is preliminary data.</text>
</comment>
<comment type="subcellular location">
    <subcellularLocation>
        <location evidence="1">Cell inner membrane</location>
        <topology evidence="1">Lipid-anchor</topology>
    </subcellularLocation>
</comment>
<dbReference type="Pfam" id="PF25876">
    <property type="entry name" value="HH_MFP_RND"/>
    <property type="match status" value="1"/>
</dbReference>
<dbReference type="Proteomes" id="UP000583279">
    <property type="component" value="Unassembled WGS sequence"/>
</dbReference>
<dbReference type="GO" id="GO:0046677">
    <property type="term" value="P:response to antibiotic"/>
    <property type="evidence" value="ECO:0007669"/>
    <property type="project" value="TreeGrafter"/>
</dbReference>
<feature type="domain" description="Multidrug resistance protein MdtA-like beta-barrel" evidence="8">
    <location>
        <begin position="247"/>
        <end position="308"/>
    </location>
</feature>
<accession>A0A7Y1LAQ3</accession>
<dbReference type="Pfam" id="PF25967">
    <property type="entry name" value="RND-MFP_C"/>
    <property type="match status" value="1"/>
</dbReference>
<evidence type="ECO:0000256" key="4">
    <source>
        <dbReference type="SAM" id="Coils"/>
    </source>
</evidence>
<organism evidence="10 11">
    <name type="scientific">Pseudomonas lactis</name>
    <dbReference type="NCBI Taxonomy" id="1615674"/>
    <lineage>
        <taxon>Bacteria</taxon>
        <taxon>Pseudomonadati</taxon>
        <taxon>Pseudomonadota</taxon>
        <taxon>Gammaproteobacteria</taxon>
        <taxon>Pseudomonadales</taxon>
        <taxon>Pseudomonadaceae</taxon>
        <taxon>Pseudomonas</taxon>
    </lineage>
</organism>
<dbReference type="GO" id="GO:0022857">
    <property type="term" value="F:transmembrane transporter activity"/>
    <property type="evidence" value="ECO:0007669"/>
    <property type="project" value="InterPro"/>
</dbReference>
<evidence type="ECO:0000259" key="7">
    <source>
        <dbReference type="Pfam" id="PF25917"/>
    </source>
</evidence>
<evidence type="ECO:0000313" key="10">
    <source>
        <dbReference type="EMBL" id="NNA42650.1"/>
    </source>
</evidence>
<dbReference type="Pfam" id="PF25944">
    <property type="entry name" value="Beta-barrel_RND"/>
    <property type="match status" value="1"/>
</dbReference>
<dbReference type="Pfam" id="PF25917">
    <property type="entry name" value="BSH_RND"/>
    <property type="match status" value="1"/>
</dbReference>
<feature type="region of interest" description="Disordered" evidence="5">
    <location>
        <begin position="392"/>
        <end position="435"/>
    </location>
</feature>
<evidence type="ECO:0000259" key="6">
    <source>
        <dbReference type="Pfam" id="PF25876"/>
    </source>
</evidence>
<dbReference type="Gene3D" id="2.40.30.170">
    <property type="match status" value="1"/>
</dbReference>
<dbReference type="GeneID" id="92659836"/>
<evidence type="ECO:0000256" key="5">
    <source>
        <dbReference type="SAM" id="MobiDB-lite"/>
    </source>
</evidence>
<evidence type="ECO:0000313" key="11">
    <source>
        <dbReference type="Proteomes" id="UP000583279"/>
    </source>
</evidence>
<comment type="similarity">
    <text evidence="2">Belongs to the membrane fusion protein (MFP) (TC 8.A.1) family.</text>
</comment>
<feature type="domain" description="Multidrug resistance protein MdtA-like alpha-helical hairpin" evidence="6">
    <location>
        <begin position="111"/>
        <end position="180"/>
    </location>
</feature>
<dbReference type="NCBIfam" id="TIGR01730">
    <property type="entry name" value="RND_mfp"/>
    <property type="match status" value="1"/>
</dbReference>
<dbReference type="Gene3D" id="2.40.50.100">
    <property type="match status" value="1"/>
</dbReference>
<dbReference type="InterPro" id="IPR058624">
    <property type="entry name" value="MdtA-like_HH"/>
</dbReference>
<feature type="coiled-coil region" evidence="4">
    <location>
        <begin position="111"/>
        <end position="138"/>
    </location>
</feature>
<dbReference type="SUPFAM" id="SSF111369">
    <property type="entry name" value="HlyD-like secretion proteins"/>
    <property type="match status" value="1"/>
</dbReference>
<dbReference type="PANTHER" id="PTHR30158:SF10">
    <property type="entry name" value="CATION EFFLUX PUMP"/>
    <property type="match status" value="1"/>
</dbReference>
<dbReference type="EMBL" id="JAAQYK010000001">
    <property type="protein sequence ID" value="NNA42650.1"/>
    <property type="molecule type" value="Genomic_DNA"/>
</dbReference>
<dbReference type="FunFam" id="2.40.420.20:FF:000001">
    <property type="entry name" value="Efflux RND transporter periplasmic adaptor subunit"/>
    <property type="match status" value="1"/>
</dbReference>
<dbReference type="InterPro" id="IPR058625">
    <property type="entry name" value="MdtA-like_BSH"/>
</dbReference>
<feature type="domain" description="Multidrug resistance protein MdtA-like barrel-sandwich hybrid" evidence="7">
    <location>
        <begin position="71"/>
        <end position="207"/>
    </location>
</feature>
<feature type="domain" description="Multidrug resistance protein MdtA-like C-terminal permuted SH3" evidence="9">
    <location>
        <begin position="314"/>
        <end position="372"/>
    </location>
</feature>
<feature type="compositionally biased region" description="Low complexity" evidence="5">
    <location>
        <begin position="392"/>
        <end position="429"/>
    </location>
</feature>
<evidence type="ECO:0000259" key="8">
    <source>
        <dbReference type="Pfam" id="PF25944"/>
    </source>
</evidence>
<dbReference type="AlphaFoldDB" id="A0A7Y1LAQ3"/>
<dbReference type="PANTHER" id="PTHR30158">
    <property type="entry name" value="ACRA/E-RELATED COMPONENT OF DRUG EFFLUX TRANSPORTER"/>
    <property type="match status" value="1"/>
</dbReference>
<proteinExistence type="inferred from homology"/>
<gene>
    <name evidence="10" type="ORF">HBO18_00730</name>
</gene>
<dbReference type="InterPro" id="IPR058626">
    <property type="entry name" value="MdtA-like_b-barrel"/>
</dbReference>
<dbReference type="RefSeq" id="WP_003821145.1">
    <property type="nucleotide sequence ID" value="NZ_JAAQYK010000001.1"/>
</dbReference>
<protein>
    <submittedName>
        <fullName evidence="10">Efflux RND transporter periplasmic adaptor subunit</fullName>
    </submittedName>
</protein>
<dbReference type="Gene3D" id="2.40.420.20">
    <property type="match status" value="1"/>
</dbReference>
<evidence type="ECO:0000256" key="1">
    <source>
        <dbReference type="ARBA" id="ARBA00004519"/>
    </source>
</evidence>
<name>A0A7Y1LAQ3_9PSED</name>
<evidence type="ECO:0000256" key="2">
    <source>
        <dbReference type="ARBA" id="ARBA00009477"/>
    </source>
</evidence>
<dbReference type="GO" id="GO:0005886">
    <property type="term" value="C:plasma membrane"/>
    <property type="evidence" value="ECO:0007669"/>
    <property type="project" value="UniProtKB-SubCell"/>
</dbReference>
<evidence type="ECO:0000256" key="3">
    <source>
        <dbReference type="ARBA" id="ARBA00023054"/>
    </source>
</evidence>
<evidence type="ECO:0000259" key="9">
    <source>
        <dbReference type="Pfam" id="PF25967"/>
    </source>
</evidence>
<sequence length="435" mass="44188">MRKKIRIIVVAGVIAAVGGIAIAARDAKDEGKAAAPPAGAPMAPQVPVAEVITRTVAPSAEYTGFLAAPKTVELRSRVGGAVDAVSVPEGSLVRKGQLLFQIDPRPFQVALDTAVAQLRQAEVLASQAQADFDRAERLVATGAVARKTYDDAASARNARQAQVQAAKAAVAAAQLDLSYARVTAPIAGRVDRVLVTEGNLVSGGGAGAATLLTTIVSIDPLHVYFDIDEATYLNVVSRSRPAAGAGSKASLPVQVGLTTDKGFPHRGALDFVGNTIDRSTGTIRARAVVPNPDGRMAPGMFARAKLSTGAAREAVLIDDQAVGTDQGRNYVLVVGENNQAQYRPIELGPVVDGLRVINGGLQAGEKIIIKGLVRPGMAVTPRMVPMQAPAAPAAGATGATKAAANAPAPAAAPAKAGGADPAKADGAAGSAEARK</sequence>